<protein>
    <submittedName>
        <fullName evidence="2">Uncharacterized protein</fullName>
    </submittedName>
</protein>
<comment type="caution">
    <text evidence="2">The sequence shown here is derived from an EMBL/GenBank/DDBJ whole genome shotgun (WGS) entry which is preliminary data.</text>
</comment>
<proteinExistence type="predicted"/>
<feature type="transmembrane region" description="Helical" evidence="1">
    <location>
        <begin position="48"/>
        <end position="66"/>
    </location>
</feature>
<organism evidence="2 3">
    <name type="scientific">Prunus dulcis</name>
    <name type="common">Almond</name>
    <name type="synonym">Amygdalus dulcis</name>
    <dbReference type="NCBI Taxonomy" id="3755"/>
    <lineage>
        <taxon>Eukaryota</taxon>
        <taxon>Viridiplantae</taxon>
        <taxon>Streptophyta</taxon>
        <taxon>Embryophyta</taxon>
        <taxon>Tracheophyta</taxon>
        <taxon>Spermatophyta</taxon>
        <taxon>Magnoliopsida</taxon>
        <taxon>eudicotyledons</taxon>
        <taxon>Gunneridae</taxon>
        <taxon>Pentapetalae</taxon>
        <taxon>rosids</taxon>
        <taxon>fabids</taxon>
        <taxon>Rosales</taxon>
        <taxon>Rosaceae</taxon>
        <taxon>Amygdaloideae</taxon>
        <taxon>Amygdaleae</taxon>
        <taxon>Prunus</taxon>
    </lineage>
</organism>
<reference evidence="2 3" key="1">
    <citation type="journal article" date="2022" name="G3 (Bethesda)">
        <title>Whole-genome sequence and methylome profiling of the almond [Prunus dulcis (Mill.) D.A. Webb] cultivar 'Nonpareil'.</title>
        <authorList>
            <person name="D'Amico-Willman K.M."/>
            <person name="Ouma W.Z."/>
            <person name="Meulia T."/>
            <person name="Sideli G.M."/>
            <person name="Gradziel T.M."/>
            <person name="Fresnedo-Ramirez J."/>
        </authorList>
    </citation>
    <scope>NUCLEOTIDE SEQUENCE [LARGE SCALE GENOMIC DNA]</scope>
    <source>
        <strain evidence="2">Clone GOH B32 T37-40</strain>
    </source>
</reference>
<keyword evidence="1" id="KW-1133">Transmembrane helix</keyword>
<evidence type="ECO:0000313" key="3">
    <source>
        <dbReference type="Proteomes" id="UP001054821"/>
    </source>
</evidence>
<gene>
    <name evidence="2" type="ORF">L3X38_005169</name>
</gene>
<keyword evidence="3" id="KW-1185">Reference proteome</keyword>
<name>A0AAD5F3Z6_PRUDU</name>
<keyword evidence="1" id="KW-0472">Membrane</keyword>
<accession>A0AAD5F3Z6</accession>
<dbReference type="AlphaFoldDB" id="A0AAD5F3Z6"/>
<dbReference type="EMBL" id="JAJFAZ020000001">
    <property type="protein sequence ID" value="KAI5352278.1"/>
    <property type="molecule type" value="Genomic_DNA"/>
</dbReference>
<evidence type="ECO:0000256" key="1">
    <source>
        <dbReference type="SAM" id="Phobius"/>
    </source>
</evidence>
<dbReference type="Proteomes" id="UP001054821">
    <property type="component" value="Chromosome 1"/>
</dbReference>
<evidence type="ECO:0000313" key="2">
    <source>
        <dbReference type="EMBL" id="KAI5352278.1"/>
    </source>
</evidence>
<sequence>MVVGMVEALMVAGRVVAMTMSSGGGDDGDGGNNEGDGGGAGGGGCSGYVFFFLGSGEFALWVLLGFSRQIFMSDYLWLCVALSGGILYEFDVADNKYLYIDL</sequence>
<keyword evidence="1" id="KW-0812">Transmembrane</keyword>